<evidence type="ECO:0000259" key="1">
    <source>
        <dbReference type="Pfam" id="PF09990"/>
    </source>
</evidence>
<proteinExistence type="predicted"/>
<reference evidence="2" key="1">
    <citation type="submission" date="2020-09" db="EMBL/GenBank/DDBJ databases">
        <title>Hoyosella lacisalsi sp. nov., a halotolerant actinobacterium isolated from soil of Lake Gudzhirganskoe.</title>
        <authorList>
            <person name="Yang Q."/>
            <person name="Guo P.Y."/>
            <person name="Liu S.W."/>
            <person name="Li F.N."/>
            <person name="Sun C.H."/>
        </authorList>
    </citation>
    <scope>NUCLEOTIDE SEQUENCE</scope>
    <source>
        <strain evidence="2">G463</strain>
    </source>
</reference>
<name>A0A927PMT5_9ACTN</name>
<evidence type="ECO:0000313" key="2">
    <source>
        <dbReference type="EMBL" id="MBD8507274.1"/>
    </source>
</evidence>
<keyword evidence="3" id="KW-1185">Reference proteome</keyword>
<feature type="domain" description="DUF2231" evidence="1">
    <location>
        <begin position="46"/>
        <end position="167"/>
    </location>
</feature>
<evidence type="ECO:0000313" key="3">
    <source>
        <dbReference type="Proteomes" id="UP000642993"/>
    </source>
</evidence>
<dbReference type="Proteomes" id="UP000642993">
    <property type="component" value="Unassembled WGS sequence"/>
</dbReference>
<sequence>MDIHGLLNKVEDWKWLDPAGDALAAIGERVAGKGQAGEALRGKDIGHPIHPVVVHLPMGAWMSAALVDTVTTSYPVARRLVALGLLTAPVASLTGLAEVPGLDRAQRRVAVTHIFSNAVAQGCFAAAWSRGNDRRLGARAWGLAGLAAMGVAGTLGGHLAYAQGAGVGRWSVAPRKGAGQAGAMVRPGHVAELMDSPDPSAALVLEAGVPVVRSSGSGPDEDEAVVIVTRAVLDHRFRGGPPSSSDLEEQAAALDSIARSLGA</sequence>
<comment type="caution">
    <text evidence="2">The sequence shown here is derived from an EMBL/GenBank/DDBJ whole genome shotgun (WGS) entry which is preliminary data.</text>
</comment>
<protein>
    <recommendedName>
        <fullName evidence="1">DUF2231 domain-containing protein</fullName>
    </recommendedName>
</protein>
<organism evidence="2 3">
    <name type="scientific">Lolliginicoccus lacisalsi</name>
    <dbReference type="NCBI Taxonomy" id="2742202"/>
    <lineage>
        <taxon>Bacteria</taxon>
        <taxon>Bacillati</taxon>
        <taxon>Actinomycetota</taxon>
        <taxon>Actinomycetes</taxon>
        <taxon>Mycobacteriales</taxon>
        <taxon>Hoyosellaceae</taxon>
        <taxon>Lolliginicoccus</taxon>
    </lineage>
</organism>
<dbReference type="RefSeq" id="WP_192039720.1">
    <property type="nucleotide sequence ID" value="NZ_JACYWE010000007.1"/>
</dbReference>
<dbReference type="EMBL" id="JACYWE010000007">
    <property type="protein sequence ID" value="MBD8507274.1"/>
    <property type="molecule type" value="Genomic_DNA"/>
</dbReference>
<dbReference type="Pfam" id="PF09990">
    <property type="entry name" value="DUF2231"/>
    <property type="match status" value="1"/>
</dbReference>
<gene>
    <name evidence="2" type="ORF">HT102_12345</name>
</gene>
<accession>A0A927PMT5</accession>
<dbReference type="AlphaFoldDB" id="A0A927PMT5"/>
<dbReference type="InterPro" id="IPR019251">
    <property type="entry name" value="DUF2231_TM"/>
</dbReference>